<dbReference type="AlphaFoldDB" id="A0AAP9MD50"/>
<name>A0AAP9MD50_CLOIN</name>
<feature type="transmembrane region" description="Helical" evidence="10">
    <location>
        <begin position="290"/>
        <end position="310"/>
    </location>
</feature>
<keyword evidence="8 9" id="KW-0472">Membrane</keyword>
<evidence type="ECO:0000256" key="9">
    <source>
        <dbReference type="PIRNR" id="PIRNR006351"/>
    </source>
</evidence>
<reference evidence="12 13" key="1">
    <citation type="submission" date="2020-02" db="EMBL/GenBank/DDBJ databases">
        <authorList>
            <person name="Kociolek L.K."/>
            <person name="Ozer E.A."/>
        </authorList>
    </citation>
    <scope>NUCLEOTIDE SEQUENCE [LARGE SCALE GENOMIC DNA]</scope>
    <source>
        <strain evidence="12 13">ATCC 14501</strain>
    </source>
</reference>
<dbReference type="InterPro" id="IPR003352">
    <property type="entry name" value="PTS_EIIC"/>
</dbReference>
<feature type="transmembrane region" description="Helical" evidence="10">
    <location>
        <begin position="173"/>
        <end position="200"/>
    </location>
</feature>
<dbReference type="PIRSF" id="PIRSF006351">
    <property type="entry name" value="PTS_EIIC-Cellobiose"/>
    <property type="match status" value="1"/>
</dbReference>
<feature type="transmembrane region" description="Helical" evidence="10">
    <location>
        <begin position="355"/>
        <end position="374"/>
    </location>
</feature>
<protein>
    <recommendedName>
        <fullName evidence="9">Permease IIC component</fullName>
    </recommendedName>
</protein>
<feature type="transmembrane region" description="Helical" evidence="10">
    <location>
        <begin position="142"/>
        <end position="161"/>
    </location>
</feature>
<dbReference type="GO" id="GO:0008982">
    <property type="term" value="F:protein-N(PI)-phosphohistidine-sugar phosphotransferase activity"/>
    <property type="evidence" value="ECO:0007669"/>
    <property type="project" value="UniProtKB-UniRule"/>
</dbReference>
<gene>
    <name evidence="12" type="ORF">G4D54_06665</name>
</gene>
<dbReference type="PANTHER" id="PTHR33989">
    <property type="match status" value="1"/>
</dbReference>
<dbReference type="PANTHER" id="PTHR33989:SF8">
    <property type="entry name" value="PERMEASE IIC COMPONENT"/>
    <property type="match status" value="1"/>
</dbReference>
<feature type="transmembrane region" description="Helical" evidence="10">
    <location>
        <begin position="72"/>
        <end position="90"/>
    </location>
</feature>
<evidence type="ECO:0000256" key="10">
    <source>
        <dbReference type="SAM" id="Phobius"/>
    </source>
</evidence>
<evidence type="ECO:0000256" key="6">
    <source>
        <dbReference type="ARBA" id="ARBA00022692"/>
    </source>
</evidence>
<dbReference type="InterPro" id="IPR004796">
    <property type="entry name" value="PTS_IIC_cello"/>
</dbReference>
<evidence type="ECO:0000256" key="1">
    <source>
        <dbReference type="ARBA" id="ARBA00004651"/>
    </source>
</evidence>
<feature type="transmembrane region" description="Helical" evidence="10">
    <location>
        <begin position="394"/>
        <end position="414"/>
    </location>
</feature>
<organism evidence="12 13">
    <name type="scientific">Clostridium innocuum</name>
    <dbReference type="NCBI Taxonomy" id="1522"/>
    <lineage>
        <taxon>Bacteria</taxon>
        <taxon>Bacillati</taxon>
        <taxon>Bacillota</taxon>
        <taxon>Clostridia</taxon>
        <taxon>Eubacteriales</taxon>
        <taxon>Clostridiaceae</taxon>
        <taxon>Clostridium</taxon>
    </lineage>
</organism>
<evidence type="ECO:0000256" key="4">
    <source>
        <dbReference type="ARBA" id="ARBA00022597"/>
    </source>
</evidence>
<evidence type="ECO:0000256" key="2">
    <source>
        <dbReference type="ARBA" id="ARBA00022448"/>
    </source>
</evidence>
<keyword evidence="5" id="KW-0598">Phosphotransferase system</keyword>
<evidence type="ECO:0000256" key="8">
    <source>
        <dbReference type="ARBA" id="ARBA00023136"/>
    </source>
</evidence>
<dbReference type="PROSITE" id="PS51105">
    <property type="entry name" value="PTS_EIIC_TYPE_3"/>
    <property type="match status" value="1"/>
</dbReference>
<evidence type="ECO:0000256" key="7">
    <source>
        <dbReference type="ARBA" id="ARBA00022989"/>
    </source>
</evidence>
<evidence type="ECO:0000313" key="13">
    <source>
        <dbReference type="Proteomes" id="UP000503330"/>
    </source>
</evidence>
<feature type="transmembrane region" description="Helical" evidence="10">
    <location>
        <begin position="239"/>
        <end position="258"/>
    </location>
</feature>
<sequence>MILKWIETWLSPKVSVITSTRYFQAFRSGFFVLMPLTIIGTVFMLITDFPIPGYNEWMSGIFGVGWEDFLSPAYRATFNMMGFLFAGTFAYKLAEGYKLDKLTVCILGLVAYVVLSPKSVLAPESGEVIGRVLQFDWLGTKGILTALFAATISTEIFRWCVKKNFTIKMPQSVPPMVINAFTALIPGILIVTVLLIINGICMRMAGSLPEQLFALIQLPLQSMISHPWAMVVIAFLNGFLWWAGIHPTVVNSLIYPLLYANAEFNQTLADAGNLTTATGSFGSVQVLDQFLTIGGAGMMIGLTISMIIAARSARMKAVSKVAFVPSLFNISEPVTFATPTVFSPLMLIPMTVTPIVSYGIMYLAQIIGFMPMFTNVQAPWATPFVFSGFLVSGWQGAVVQLIIVSVTVLIYLPFAKALDHQFMQEEKETAQK</sequence>
<dbReference type="Pfam" id="PF02378">
    <property type="entry name" value="PTS_EIIC"/>
    <property type="match status" value="1"/>
</dbReference>
<keyword evidence="2 9" id="KW-0813">Transport</keyword>
<dbReference type="EMBL" id="CP048838">
    <property type="protein sequence ID" value="QJA02125.1"/>
    <property type="molecule type" value="Genomic_DNA"/>
</dbReference>
<dbReference type="GeneID" id="61925204"/>
<dbReference type="RefSeq" id="WP_002608217.1">
    <property type="nucleotide sequence ID" value="NZ_BAAACC010000019.1"/>
</dbReference>
<keyword evidence="4 9" id="KW-0762">Sugar transport</keyword>
<evidence type="ECO:0000259" key="11">
    <source>
        <dbReference type="PROSITE" id="PS51105"/>
    </source>
</evidence>
<dbReference type="GO" id="GO:0005886">
    <property type="term" value="C:plasma membrane"/>
    <property type="evidence" value="ECO:0007669"/>
    <property type="project" value="UniProtKB-SubCell"/>
</dbReference>
<evidence type="ECO:0000313" key="12">
    <source>
        <dbReference type="EMBL" id="QJA02125.1"/>
    </source>
</evidence>
<proteinExistence type="predicted"/>
<evidence type="ECO:0000256" key="3">
    <source>
        <dbReference type="ARBA" id="ARBA00022475"/>
    </source>
</evidence>
<dbReference type="GO" id="GO:0009401">
    <property type="term" value="P:phosphoenolpyruvate-dependent sugar phosphotransferase system"/>
    <property type="evidence" value="ECO:0007669"/>
    <property type="project" value="UniProtKB-KW"/>
</dbReference>
<dbReference type="Proteomes" id="UP000503330">
    <property type="component" value="Chromosome"/>
</dbReference>
<feature type="domain" description="PTS EIIC type-3" evidence="11">
    <location>
        <begin position="6"/>
        <end position="414"/>
    </location>
</feature>
<evidence type="ECO:0000256" key="5">
    <source>
        <dbReference type="ARBA" id="ARBA00022683"/>
    </source>
</evidence>
<keyword evidence="7 10" id="KW-1133">Transmembrane helix</keyword>
<dbReference type="InterPro" id="IPR051088">
    <property type="entry name" value="PTS_Sugar-EIIC/EIIB"/>
</dbReference>
<comment type="subcellular location">
    <subcellularLocation>
        <location evidence="1">Cell membrane</location>
        <topology evidence="1">Multi-pass membrane protein</topology>
    </subcellularLocation>
</comment>
<dbReference type="InterPro" id="IPR004501">
    <property type="entry name" value="PTS_EIIC_3"/>
</dbReference>
<accession>A0AAP9MD50</accession>
<dbReference type="GO" id="GO:1901264">
    <property type="term" value="P:carbohydrate derivative transport"/>
    <property type="evidence" value="ECO:0007669"/>
    <property type="project" value="TreeGrafter"/>
</dbReference>
<comment type="function">
    <text evidence="9">The phosphoenolpyruvate-dependent sugar phosphotransferase system (PTS), a major carbohydrate active -transport system, catalyzes the phosphorylation of incoming sugar substrates concomitant with their translocation across the cell membrane.</text>
</comment>
<feature type="transmembrane region" description="Helical" evidence="10">
    <location>
        <begin position="30"/>
        <end position="52"/>
    </location>
</feature>
<keyword evidence="3 9" id="KW-1003">Cell membrane</keyword>
<dbReference type="NCBIfam" id="TIGR00410">
    <property type="entry name" value="lacE"/>
    <property type="match status" value="1"/>
</dbReference>
<keyword evidence="6 10" id="KW-0812">Transmembrane</keyword>